<dbReference type="SUPFAM" id="SSF55469">
    <property type="entry name" value="FMN-dependent nitroreductase-like"/>
    <property type="match status" value="1"/>
</dbReference>
<evidence type="ECO:0000259" key="1">
    <source>
        <dbReference type="Pfam" id="PF00881"/>
    </source>
</evidence>
<feature type="domain" description="Nitroreductase" evidence="1">
    <location>
        <begin position="21"/>
        <end position="177"/>
    </location>
</feature>
<gene>
    <name evidence="2" type="ORF">METZ01_LOCUS81524</name>
</gene>
<dbReference type="Gene3D" id="3.40.109.10">
    <property type="entry name" value="NADH Oxidase"/>
    <property type="match status" value="1"/>
</dbReference>
<dbReference type="Pfam" id="PF00881">
    <property type="entry name" value="Nitroreductase"/>
    <property type="match status" value="1"/>
</dbReference>
<accession>A0A381UKL3</accession>
<dbReference type="EMBL" id="UINC01006625">
    <property type="protein sequence ID" value="SVA28670.1"/>
    <property type="molecule type" value="Genomic_DNA"/>
</dbReference>
<dbReference type="AlphaFoldDB" id="A0A381UKL3"/>
<organism evidence="2">
    <name type="scientific">marine metagenome</name>
    <dbReference type="NCBI Taxonomy" id="408172"/>
    <lineage>
        <taxon>unclassified sequences</taxon>
        <taxon>metagenomes</taxon>
        <taxon>ecological metagenomes</taxon>
    </lineage>
</organism>
<evidence type="ECO:0000313" key="2">
    <source>
        <dbReference type="EMBL" id="SVA28670.1"/>
    </source>
</evidence>
<dbReference type="InterPro" id="IPR000415">
    <property type="entry name" value="Nitroreductase-like"/>
</dbReference>
<dbReference type="InterPro" id="IPR029479">
    <property type="entry name" value="Nitroreductase"/>
</dbReference>
<reference evidence="2" key="1">
    <citation type="submission" date="2018-05" db="EMBL/GenBank/DDBJ databases">
        <authorList>
            <person name="Lanie J.A."/>
            <person name="Ng W.-L."/>
            <person name="Kazmierczak K.M."/>
            <person name="Andrzejewski T.M."/>
            <person name="Davidsen T.M."/>
            <person name="Wayne K.J."/>
            <person name="Tettelin H."/>
            <person name="Glass J.I."/>
            <person name="Rusch D."/>
            <person name="Podicherti R."/>
            <person name="Tsui H.-C.T."/>
            <person name="Winkler M.E."/>
        </authorList>
    </citation>
    <scope>NUCLEOTIDE SEQUENCE</scope>
</reference>
<proteinExistence type="predicted"/>
<name>A0A381UKL3_9ZZZZ</name>
<sequence>MDTKLIGQIKEMLPFGQMCQRNWDLTKEVDPEHIELFQQAMTYCPSNENNTYFKVHFIKNRELIEEICEYTDGPGPLIPKIDDPRQTQTLANLLVLFEKWDDHDFIRGEEYGIDDLKAYRDQCNAIGIAAGYLIMVAQLLGYKTGMNICFEPKNQESIKNLMDLNDIPQIMVGVGFGQDKVSPLRHHIDKTSRWGVYWGTKQPPIYSKIWE</sequence>
<dbReference type="GO" id="GO:0016491">
    <property type="term" value="F:oxidoreductase activity"/>
    <property type="evidence" value="ECO:0007669"/>
    <property type="project" value="InterPro"/>
</dbReference>
<protein>
    <recommendedName>
        <fullName evidence="1">Nitroreductase domain-containing protein</fullName>
    </recommendedName>
</protein>